<dbReference type="InterPro" id="IPR053225">
    <property type="entry name" value="Acyl-CoA_N-acyltransferase"/>
</dbReference>
<organism evidence="1 2">
    <name type="scientific">Clunio marinus</name>
    <dbReference type="NCBI Taxonomy" id="568069"/>
    <lineage>
        <taxon>Eukaryota</taxon>
        <taxon>Metazoa</taxon>
        <taxon>Ecdysozoa</taxon>
        <taxon>Arthropoda</taxon>
        <taxon>Hexapoda</taxon>
        <taxon>Insecta</taxon>
        <taxon>Pterygota</taxon>
        <taxon>Neoptera</taxon>
        <taxon>Endopterygota</taxon>
        <taxon>Diptera</taxon>
        <taxon>Nematocera</taxon>
        <taxon>Chironomoidea</taxon>
        <taxon>Chironomidae</taxon>
        <taxon>Clunio</taxon>
    </lineage>
</organism>
<dbReference type="Gene3D" id="3.40.630.30">
    <property type="match status" value="2"/>
</dbReference>
<sequence>MEKLKVISLKDLPKLRDLYKASWPLHCATHSTIQVFVDRFEKHPKWMEKVKFLCFGESWIRVGAFVMIYENRVFFNTLESFPYDELKKLLLRVEMPDMAAFVNIRDSLRSLLFDVIRIHHLEVISDIGTKSYLWPKQLLDKVEPEIPSNIELKPIRHEDLEKINSLWSGKFKDSEKFLEELIKYNPSVGVYNKKGEILAWNMRLDSGSMGVGQVDSNHCGNAYGRVAIFGLAKKIAQDFNSDVHFEILHGNTLVQAIIEKAFYLHLIDTQSWILTKKKMKVKYAPMWGHL</sequence>
<accession>A0A1J1IQT4</accession>
<keyword evidence="2" id="KW-1185">Reference proteome</keyword>
<dbReference type="SUPFAM" id="SSF55729">
    <property type="entry name" value="Acyl-CoA N-acyltransferases (Nat)"/>
    <property type="match status" value="1"/>
</dbReference>
<reference evidence="1 2" key="1">
    <citation type="submission" date="2015-04" db="EMBL/GenBank/DDBJ databases">
        <authorList>
            <person name="Syromyatnikov M.Y."/>
            <person name="Popov V.N."/>
        </authorList>
    </citation>
    <scope>NUCLEOTIDE SEQUENCE [LARGE SCALE GENOMIC DNA]</scope>
</reference>
<evidence type="ECO:0000313" key="1">
    <source>
        <dbReference type="EMBL" id="CRL01454.1"/>
    </source>
</evidence>
<evidence type="ECO:0000313" key="2">
    <source>
        <dbReference type="Proteomes" id="UP000183832"/>
    </source>
</evidence>
<dbReference type="InterPro" id="IPR016181">
    <property type="entry name" value="Acyl_CoA_acyltransferase"/>
</dbReference>
<gene>
    <name evidence="1" type="ORF">CLUMA_CG014315</name>
</gene>
<dbReference type="EMBL" id="CVRI01000055">
    <property type="protein sequence ID" value="CRL01454.1"/>
    <property type="molecule type" value="Genomic_DNA"/>
</dbReference>
<dbReference type="PANTHER" id="PTHR20958">
    <property type="entry name" value="GLYCINE N-ACYLTRANSFERASE-LIKE PROTEIN"/>
    <property type="match status" value="1"/>
</dbReference>
<dbReference type="STRING" id="568069.A0A1J1IQT4"/>
<dbReference type="AlphaFoldDB" id="A0A1J1IQT4"/>
<proteinExistence type="predicted"/>
<dbReference type="Proteomes" id="UP000183832">
    <property type="component" value="Unassembled WGS sequence"/>
</dbReference>
<dbReference type="PANTHER" id="PTHR20958:SF10">
    <property type="entry name" value="GH05617P-RELATED"/>
    <property type="match status" value="1"/>
</dbReference>
<dbReference type="OrthoDB" id="7305308at2759"/>
<protein>
    <submittedName>
        <fullName evidence="1">CLUMA_CG014315, isoform A</fullName>
    </submittedName>
</protein>
<name>A0A1J1IQT4_9DIPT</name>